<keyword evidence="2" id="KW-0479">Metal-binding</keyword>
<gene>
    <name evidence="6" type="ORF">SGLAU_23410</name>
</gene>
<evidence type="ECO:0000256" key="4">
    <source>
        <dbReference type="ARBA" id="ARBA00022837"/>
    </source>
</evidence>
<keyword evidence="4" id="KW-0106">Calcium</keyword>
<dbReference type="GO" id="GO:0004065">
    <property type="term" value="F:arylsulfatase activity"/>
    <property type="evidence" value="ECO:0007669"/>
    <property type="project" value="TreeGrafter"/>
</dbReference>
<comment type="similarity">
    <text evidence="1">Belongs to the sulfatase family.</text>
</comment>
<dbReference type="AlphaFoldDB" id="A0A089Z4A5"/>
<reference evidence="7" key="1">
    <citation type="journal article" date="2015" name="J. Biotechnol.">
        <title>Complete genome sequence of the actinobacterium Streptomyces glaucescens GLA.O (DSM 40922) consisting of a linear chromosome and one linear plasmid.</title>
        <authorList>
            <person name="Ortseifen V."/>
            <person name="Winkler A."/>
            <person name="Albersmeier A."/>
            <person name="Wendler S."/>
            <person name="Puhler A."/>
            <person name="Kalinowski J."/>
            <person name="Ruckert C."/>
        </authorList>
    </citation>
    <scope>NUCLEOTIDE SEQUENCE [LARGE SCALE GENOMIC DNA]</scope>
    <source>
        <strain evidence="7">DSM 40922 / GLA O</strain>
    </source>
</reference>
<dbReference type="KEGG" id="sgu:SGLAU_23410"/>
<evidence type="ECO:0000256" key="1">
    <source>
        <dbReference type="ARBA" id="ARBA00008779"/>
    </source>
</evidence>
<accession>A0A089Z4A5</accession>
<dbReference type="InterPro" id="IPR017850">
    <property type="entry name" value="Alkaline_phosphatase_core_sf"/>
</dbReference>
<dbReference type="EMBL" id="CP009438">
    <property type="protein sequence ID" value="AIS00631.1"/>
    <property type="molecule type" value="Genomic_DNA"/>
</dbReference>
<dbReference type="eggNOG" id="COG3119">
    <property type="taxonomic scope" value="Bacteria"/>
</dbReference>
<dbReference type="PROSITE" id="PS51318">
    <property type="entry name" value="TAT"/>
    <property type="match status" value="1"/>
</dbReference>
<name>A0A089Z4A5_STRGA</name>
<protein>
    <submittedName>
        <fullName evidence="6">Twin-arginine translocation pathway signal</fullName>
    </submittedName>
</protein>
<feature type="domain" description="Sulfatase N-terminal" evidence="5">
    <location>
        <begin position="53"/>
        <end position="373"/>
    </location>
</feature>
<dbReference type="PANTHER" id="PTHR42693">
    <property type="entry name" value="ARYLSULFATASE FAMILY MEMBER"/>
    <property type="match status" value="1"/>
</dbReference>
<dbReference type="InterPro" id="IPR024607">
    <property type="entry name" value="Sulfatase_CS"/>
</dbReference>
<evidence type="ECO:0000313" key="7">
    <source>
        <dbReference type="Proteomes" id="UP000029482"/>
    </source>
</evidence>
<keyword evidence="3" id="KW-0378">Hydrolase</keyword>
<dbReference type="OrthoDB" id="9777306at2"/>
<evidence type="ECO:0000259" key="5">
    <source>
        <dbReference type="Pfam" id="PF00884"/>
    </source>
</evidence>
<evidence type="ECO:0000256" key="3">
    <source>
        <dbReference type="ARBA" id="ARBA00022801"/>
    </source>
</evidence>
<dbReference type="Gene3D" id="3.40.720.10">
    <property type="entry name" value="Alkaline Phosphatase, subunit A"/>
    <property type="match status" value="1"/>
</dbReference>
<evidence type="ECO:0000256" key="2">
    <source>
        <dbReference type="ARBA" id="ARBA00022723"/>
    </source>
</evidence>
<dbReference type="GO" id="GO:0046872">
    <property type="term" value="F:metal ion binding"/>
    <property type="evidence" value="ECO:0007669"/>
    <property type="project" value="UniProtKB-KW"/>
</dbReference>
<dbReference type="InterPro" id="IPR000917">
    <property type="entry name" value="Sulfatase_N"/>
</dbReference>
<keyword evidence="7" id="KW-1185">Reference proteome</keyword>
<organism evidence="6 7">
    <name type="scientific">Streptomyces glaucescens</name>
    <dbReference type="NCBI Taxonomy" id="1907"/>
    <lineage>
        <taxon>Bacteria</taxon>
        <taxon>Bacillati</taxon>
        <taxon>Actinomycetota</taxon>
        <taxon>Actinomycetes</taxon>
        <taxon>Kitasatosporales</taxon>
        <taxon>Streptomycetaceae</taxon>
        <taxon>Streptomyces</taxon>
    </lineage>
</organism>
<dbReference type="RefSeq" id="WP_052413861.1">
    <property type="nucleotide sequence ID" value="NZ_CP009438.1"/>
</dbReference>
<dbReference type="SUPFAM" id="SSF53649">
    <property type="entry name" value="Alkaline phosphatase-like"/>
    <property type="match status" value="1"/>
</dbReference>
<sequence>MPEISRRAFGGLVGGGAATALAGTATAEAAEGERAAAERPFRARPADRGHRRPNILFILADDLGWADLSVYGAPHIRTPNLDRLAAQGVRFTNGYAGSATCSPTRFSLYTGRFPGRTPGGLAEPIGNRTQGLDPRHPTLASLLGKAGYRTALIGKWHCGFLPDYSPTRSGWDEFFGNFGGALEYFSKLGQLGEYDLYEGDTAYRDLRYYTTVLTERAVEYVRRDHDRPWLLNLNFTTPHWPWLTEDDEETGAEIAARIRGGGPVLPALLHQDGGSVEKYREMVESLDAAVGEVLAALRRSGRERDTVVVFASDNGGERFSYQWPLSGEKSQLLEGGIRVPTILRWPARIDARQVSHEPVYTPDWTATLLELGGARPDPAHPLDGHSLAGYLLRGEDLPERDLFWRVRGNRALRRGDFKYYRDAAGRDHLFDLAKDAREQADLAAARPELLAELREAWEAVAEGLLPYPGA</sequence>
<dbReference type="Gene3D" id="3.30.1120.10">
    <property type="match status" value="1"/>
</dbReference>
<evidence type="ECO:0000313" key="6">
    <source>
        <dbReference type="EMBL" id="AIS00631.1"/>
    </source>
</evidence>
<dbReference type="InterPro" id="IPR006311">
    <property type="entry name" value="TAT_signal"/>
</dbReference>
<dbReference type="Pfam" id="PF00884">
    <property type="entry name" value="Sulfatase"/>
    <property type="match status" value="1"/>
</dbReference>
<dbReference type="HOGENOM" id="CLU_006332_10_4_11"/>
<dbReference type="PANTHER" id="PTHR42693:SF33">
    <property type="entry name" value="ARYLSULFATASE"/>
    <property type="match status" value="1"/>
</dbReference>
<dbReference type="PROSITE" id="PS00149">
    <property type="entry name" value="SULFATASE_2"/>
    <property type="match status" value="1"/>
</dbReference>
<proteinExistence type="inferred from homology"/>
<dbReference type="Proteomes" id="UP000029482">
    <property type="component" value="Chromosome"/>
</dbReference>
<dbReference type="InterPro" id="IPR050738">
    <property type="entry name" value="Sulfatase"/>
</dbReference>
<dbReference type="STRING" id="1907.SGLAU_23410"/>